<feature type="domain" description="Phosphoribosyltransferase" evidence="2">
    <location>
        <begin position="132"/>
        <end position="225"/>
    </location>
</feature>
<dbReference type="Pfam" id="PF00156">
    <property type="entry name" value="Pribosyltran"/>
    <property type="match status" value="1"/>
</dbReference>
<dbReference type="InterPro" id="IPR029057">
    <property type="entry name" value="PRTase-like"/>
</dbReference>
<evidence type="ECO:0000259" key="2">
    <source>
        <dbReference type="Pfam" id="PF00156"/>
    </source>
</evidence>
<reference evidence="3 4" key="1">
    <citation type="submission" date="2020-12" db="EMBL/GenBank/DDBJ databases">
        <title>Microbacterium sp. HY060.</title>
        <authorList>
            <person name="Zhou J."/>
        </authorList>
    </citation>
    <scope>NUCLEOTIDE SEQUENCE [LARGE SCALE GENOMIC DNA]</scope>
    <source>
        <strain evidence="3 4">HY60</strain>
    </source>
</reference>
<evidence type="ECO:0000313" key="4">
    <source>
        <dbReference type="Proteomes" id="UP000662814"/>
    </source>
</evidence>
<dbReference type="PANTHER" id="PTHR47505:SF1">
    <property type="entry name" value="DNA UTILIZATION PROTEIN YHGH"/>
    <property type="match status" value="1"/>
</dbReference>
<protein>
    <submittedName>
        <fullName evidence="3">ComF family protein</fullName>
    </submittedName>
</protein>
<dbReference type="InterPro" id="IPR051910">
    <property type="entry name" value="ComF/GntX_DNA_util-trans"/>
</dbReference>
<evidence type="ECO:0000256" key="1">
    <source>
        <dbReference type="ARBA" id="ARBA00008007"/>
    </source>
</evidence>
<dbReference type="SUPFAM" id="SSF53271">
    <property type="entry name" value="PRTase-like"/>
    <property type="match status" value="1"/>
</dbReference>
<name>A0ABX6YFD6_9MICO</name>
<dbReference type="EMBL" id="CP061169">
    <property type="protein sequence ID" value="QPZ37300.1"/>
    <property type="molecule type" value="Genomic_DNA"/>
</dbReference>
<proteinExistence type="inferred from homology"/>
<dbReference type="CDD" id="cd06223">
    <property type="entry name" value="PRTases_typeI"/>
    <property type="match status" value="1"/>
</dbReference>
<dbReference type="Gene3D" id="3.40.50.2020">
    <property type="match status" value="1"/>
</dbReference>
<dbReference type="RefSeq" id="WP_166992293.1">
    <property type="nucleotide sequence ID" value="NZ_CP061169.1"/>
</dbReference>
<accession>A0ABX6YFD6</accession>
<gene>
    <name evidence="3" type="ORF">HCR76_10630</name>
</gene>
<dbReference type="Proteomes" id="UP000662814">
    <property type="component" value="Chromosome"/>
</dbReference>
<dbReference type="PANTHER" id="PTHR47505">
    <property type="entry name" value="DNA UTILIZATION PROTEIN YHGH"/>
    <property type="match status" value="1"/>
</dbReference>
<sequence length="246" mass="26153">MPRHRGRAWGPSLAHFCLSHGRRVVRETVAFLAPVTCAGCGENDVSVCVVCRDALSRGILTRTIDGVRVYSAAQYSGCVKRLLLAVKRDGRVDAASALGSALHAAVCAALDDAEGQGIDIAAVPASLRSRRRRGFVPVDLIVRRAGFARSRVLAWRRRPRDQIGLGRAQRTENLTSAIRSKNVSGRRFIVVDDVVTSGATLSECIRALRQAGGEIVACATVASTPLRLATPGSDQSVTRSSPGATV</sequence>
<evidence type="ECO:0000313" key="3">
    <source>
        <dbReference type="EMBL" id="QPZ37300.1"/>
    </source>
</evidence>
<dbReference type="InterPro" id="IPR000836">
    <property type="entry name" value="PRTase_dom"/>
</dbReference>
<organism evidence="3 4">
    <name type="scientific">Paramicrobacterium chengjingii</name>
    <dbReference type="NCBI Taxonomy" id="2769067"/>
    <lineage>
        <taxon>Bacteria</taxon>
        <taxon>Bacillati</taxon>
        <taxon>Actinomycetota</taxon>
        <taxon>Actinomycetes</taxon>
        <taxon>Micrococcales</taxon>
        <taxon>Microbacteriaceae</taxon>
        <taxon>Paramicrobacterium</taxon>
    </lineage>
</organism>
<keyword evidence="4" id="KW-1185">Reference proteome</keyword>
<comment type="similarity">
    <text evidence="1">Belongs to the ComF/GntX family.</text>
</comment>